<dbReference type="OrthoDB" id="3176171at2759"/>
<dbReference type="PANTHER" id="PTHR37739:SF18">
    <property type="entry name" value="KINESIN-LIKE PROTEIN KIN-12C"/>
    <property type="match status" value="1"/>
</dbReference>
<evidence type="ECO:0000256" key="6">
    <source>
        <dbReference type="ARBA" id="ARBA00034488"/>
    </source>
</evidence>
<dbReference type="InterPro" id="IPR044986">
    <property type="entry name" value="KIF15/KIN-12"/>
</dbReference>
<dbReference type="GO" id="GO:0003777">
    <property type="term" value="F:microtubule motor activity"/>
    <property type="evidence" value="ECO:0007669"/>
    <property type="project" value="InterPro"/>
</dbReference>
<feature type="coiled-coil region" evidence="8">
    <location>
        <begin position="1888"/>
        <end position="1943"/>
    </location>
</feature>
<dbReference type="Gene3D" id="3.40.850.10">
    <property type="entry name" value="Kinesin motor domain"/>
    <property type="match status" value="1"/>
</dbReference>
<keyword evidence="1" id="KW-0493">Microtubule</keyword>
<feature type="compositionally biased region" description="Polar residues" evidence="9">
    <location>
        <begin position="127"/>
        <end position="136"/>
    </location>
</feature>
<keyword evidence="3 7" id="KW-0067">ATP-binding</keyword>
<evidence type="ECO:0000256" key="2">
    <source>
        <dbReference type="ARBA" id="ARBA00022741"/>
    </source>
</evidence>
<evidence type="ECO:0000259" key="10">
    <source>
        <dbReference type="PROSITE" id="PS50067"/>
    </source>
</evidence>
<dbReference type="PRINTS" id="PR00380">
    <property type="entry name" value="KINESINHEAVY"/>
</dbReference>
<dbReference type="SUPFAM" id="SSF52540">
    <property type="entry name" value="P-loop containing nucleoside triphosphate hydrolases"/>
    <property type="match status" value="1"/>
</dbReference>
<dbReference type="SMART" id="SM00129">
    <property type="entry name" value="KISc"/>
    <property type="match status" value="1"/>
</dbReference>
<dbReference type="PROSITE" id="PS50067">
    <property type="entry name" value="KINESIN_MOTOR_2"/>
    <property type="match status" value="1"/>
</dbReference>
<dbReference type="InterPro" id="IPR036961">
    <property type="entry name" value="Kinesin_motor_dom_sf"/>
</dbReference>
<proteinExistence type="inferred from homology"/>
<name>A0A2R6PJH5_ACTCC</name>
<accession>A0A2R6PJH5</accession>
<evidence type="ECO:0000256" key="7">
    <source>
        <dbReference type="PROSITE-ProRule" id="PRU00283"/>
    </source>
</evidence>
<comment type="caution">
    <text evidence="11">The sequence shown here is derived from an EMBL/GenBank/DDBJ whole genome shotgun (WGS) entry which is preliminary data.</text>
</comment>
<keyword evidence="12" id="KW-1185">Reference proteome</keyword>
<dbReference type="Proteomes" id="UP000241394">
    <property type="component" value="Chromosome LG24"/>
</dbReference>
<feature type="coiled-coil region" evidence="8">
    <location>
        <begin position="1980"/>
        <end position="2039"/>
    </location>
</feature>
<feature type="coiled-coil region" evidence="8">
    <location>
        <begin position="754"/>
        <end position="781"/>
    </location>
</feature>
<evidence type="ECO:0000313" key="11">
    <source>
        <dbReference type="EMBL" id="PSR92463.1"/>
    </source>
</evidence>
<sequence length="2311" mass="263580">MERNENEFENESNSIHFPPMRTPLNTIPDPSQYQRQLQELDFESKEKFEGNRAHRPYDKKIEVSDNQLTLNKAIGNLSGSIYGTPRVSGRGKAHSEPNSVQSTPARGVSRVSNIGVSSGACPGPKPSQYSGARGGNSSRVSRAIPLLNCEQSSEVSHFELLEDPSFWKDHNVQVLIRIRPLSNTEMVLQGYGRCLRQDSAQTLVWLGHPETRFSFDNIACETISQEKLFQVAGLPMVDNCMSGYNSCMFAYGQTGSGKTYTMMGEICQMDGKLNEDCGITPRIFEYLFTRISEEEENKKDEGLKYNCKCSFLEIYNEQITDLLEPSSSNLQIREDLKKGVYVENLTEYGVETVHDVLKLLLQGAANRKMAATYMNSESSRSHSVFTCTIESHWEKDSVTHIRFGRLNLVDLAGSERQKSSGAEGDRLKEAANINKSLSTLGLVIMSLVDLAHGKHRHVPYRDSRLTFLLQDSLGGNSKTTIIANVSPSICSANETLSTLKFAQRAKLIQNNAKVNEDASGNVTALQRQIQQLRGQLSFLMKHYDISRSVSSFAPKFQQSSLDDLSEEYDPSGERTIPDDHNTLSVRKRKMKSLEATLVGALRREKLAETAVMRLDAEIEQMNRLALQREEDCLHAKMILRFREEKIKRLELFADGLISADKYLMEENNTLKEEIHLLQERIDRNPELTRFALENMRLLDQIRLFQEFYQEGERAKLLADISELRDQLLESLKGKYGRHRFPSRTEQDSDAVKELEDCKTMNTKLIRELDALRAELRKHCNQTMCDSVTDFLLKDPEEIKQAEKFVLDETMSTRSDSGNEMASFNQPEDEALHDKNELVDTESVLELESHCKETSDLENQKQACIMGSNKDVSTLALQAKLARVSKELEETRLLNCKYQVDQSSQLSRMHQTELVCEQVEVETAETILHLQEEVAALQLQLDERLCYTAEENMRLKDTVAAKEDEIRALCLEWERATLELTSFLLEGSKSLRNASSQIKSIAGSFPHFNVCLGEHVERAAKVCIEKEERILLLQKSLEDAQMMVLEMEQKLTSLKGATVALTEVQKRENDESSKETNQSAILLNPEINMIEMLVDNFTYKEDRITEAEDRANVVFLGEKRLSNCAEVSPRNNIEEDITISKIAISSDIGSQHISEMKAHGNALALEDMKLQVELARLALLESKNAIYTSSADTEMYISALESDIREAFSLYRGLVQGCVENIHEMRKNFVELKENCRNCQFQVIKVPSVEPHNVPKHENQSFLLDQIRDELAETNARLNRIRAWVSKINMHVYPIRAEDFVEIDKWSAACSTSGTDPTEECVASEKSLDGSSSTCSYGFPGEITEQTFDLESEGGSILSPDGQSEKSVRFIKSSIHDKTTILCLREELKKANDAFLKLNVQLAALFHDNKIGDFSDTGVCFRELLDFVNTNEQHTLTDGLNQHKMLEFITNEKINQTSSLFTKFEEARATMKEADIMLNALVKANENAKQLTGVWKQAGEELMMEKESLINEIIKLKALILLKDGENEMLQDQIHINFQETASSISFLEGSFLHMQRDVEEMFKVIHSDASTMAQDILHCFCNSRLSLEDISLETMEQGFVSLVYQCHVEELFGKFPSLKVDDGTHQARLRENCLVMHDSGNENYSVFNGVKGRDKWDQRAVFKKLQERESAPADDNLMDENLLLKKELERKEVVLKGLLFDFSLLQESASTIKDMKDETEKLIVVLSQVQQELQMKTNQLNDVLVQHTRLEDRLADTETSLFISNSDLEQAKGTIDILSAQITELKVLSKDLYFRKSEVEEQLEEQSEVVKSLEKEVLRMNSSAEKKILSSMEDIEDDLRRVTIERDQLQEQAGSLQDRLEMAYSLADENEAIAVEARQESEACKVYAEQKEEEVKILEHSVQELEFTINVLEKKVYEMEEEVEKHKLVRDSLELELHALKQRMLTVENFTENMGSENSNIEQPPEDQLSRQLHNRFMELHEAHERIRLLEEERAEQAKEMKQCKEYISELVLHADAQASQYQQKYKTLEEMVLEVKSDSSTLTSAALTSDKADKNSMRPRGSSSPFRCISSLVQQMNSEKDQELSVARLRIEELEALAASRQREVCVLNTKLATAESMTHDVIRDLLGVKLDMTNYANLIDQNQLQNLVKDAQLQAQESAAMEQEILNLRRQINDLVEERERCISEINRRQDDILDAQIAVEQLQERDQLLNTQNEMLKVDNSKLKKRIVEMDEMVKKLFGTQNIPLQIQQQRRIKENSLLKKQADTDLGRQLAKSEKILSRVNDELAQYRNSGGRDAHDKLHPIERRIR</sequence>
<dbReference type="FunCoup" id="A0A2R6PJH5">
    <property type="interactions" value="1059"/>
</dbReference>
<dbReference type="PROSITE" id="PS00411">
    <property type="entry name" value="KINESIN_MOTOR_1"/>
    <property type="match status" value="1"/>
</dbReference>
<evidence type="ECO:0000256" key="3">
    <source>
        <dbReference type="ARBA" id="ARBA00022840"/>
    </source>
</evidence>
<evidence type="ECO:0000256" key="8">
    <source>
        <dbReference type="SAM" id="Coils"/>
    </source>
</evidence>
<feature type="coiled-coil region" evidence="8">
    <location>
        <begin position="515"/>
        <end position="542"/>
    </location>
</feature>
<dbReference type="EMBL" id="NKQK01000024">
    <property type="protein sequence ID" value="PSR92463.1"/>
    <property type="molecule type" value="Genomic_DNA"/>
</dbReference>
<dbReference type="Pfam" id="PF00225">
    <property type="entry name" value="Kinesin"/>
    <property type="match status" value="1"/>
</dbReference>
<evidence type="ECO:0000256" key="4">
    <source>
        <dbReference type="ARBA" id="ARBA00023054"/>
    </source>
</evidence>
<gene>
    <name evidence="11" type="ORF">CEY00_Acc27080</name>
</gene>
<reference evidence="12" key="2">
    <citation type="journal article" date="2018" name="BMC Genomics">
        <title>A manually annotated Actinidia chinensis var. chinensis (kiwifruit) genome highlights the challenges associated with draft genomes and gene prediction in plants.</title>
        <authorList>
            <person name="Pilkington S.M."/>
            <person name="Crowhurst R."/>
            <person name="Hilario E."/>
            <person name="Nardozza S."/>
            <person name="Fraser L."/>
            <person name="Peng Y."/>
            <person name="Gunaseelan K."/>
            <person name="Simpson R."/>
            <person name="Tahir J."/>
            <person name="Deroles S.C."/>
            <person name="Templeton K."/>
            <person name="Luo Z."/>
            <person name="Davy M."/>
            <person name="Cheng C."/>
            <person name="McNeilage M."/>
            <person name="Scaglione D."/>
            <person name="Liu Y."/>
            <person name="Zhang Q."/>
            <person name="Datson P."/>
            <person name="De Silva N."/>
            <person name="Gardiner S.E."/>
            <person name="Bassett H."/>
            <person name="Chagne D."/>
            <person name="McCallum J."/>
            <person name="Dzierzon H."/>
            <person name="Deng C."/>
            <person name="Wang Y.Y."/>
            <person name="Barron L."/>
            <person name="Manako K."/>
            <person name="Bowen J."/>
            <person name="Foster T.M."/>
            <person name="Erridge Z.A."/>
            <person name="Tiffin H."/>
            <person name="Waite C.N."/>
            <person name="Davies K.M."/>
            <person name="Grierson E.P."/>
            <person name="Laing W.A."/>
            <person name="Kirk R."/>
            <person name="Chen X."/>
            <person name="Wood M."/>
            <person name="Montefiori M."/>
            <person name="Brummell D.A."/>
            <person name="Schwinn K.E."/>
            <person name="Catanach A."/>
            <person name="Fullerton C."/>
            <person name="Li D."/>
            <person name="Meiyalaghan S."/>
            <person name="Nieuwenhuizen N."/>
            <person name="Read N."/>
            <person name="Prakash R."/>
            <person name="Hunter D."/>
            <person name="Zhang H."/>
            <person name="McKenzie M."/>
            <person name="Knabel M."/>
            <person name="Harris A."/>
            <person name="Allan A.C."/>
            <person name="Gleave A."/>
            <person name="Chen A."/>
            <person name="Janssen B.J."/>
            <person name="Plunkett B."/>
            <person name="Ampomah-Dwamena C."/>
            <person name="Voogd C."/>
            <person name="Leif D."/>
            <person name="Lafferty D."/>
            <person name="Souleyre E.J.F."/>
            <person name="Varkonyi-Gasic E."/>
            <person name="Gambi F."/>
            <person name="Hanley J."/>
            <person name="Yao J.L."/>
            <person name="Cheung J."/>
            <person name="David K.M."/>
            <person name="Warren B."/>
            <person name="Marsh K."/>
            <person name="Snowden K.C."/>
            <person name="Lin-Wang K."/>
            <person name="Brian L."/>
            <person name="Martinez-Sanchez M."/>
            <person name="Wang M."/>
            <person name="Ileperuma N."/>
            <person name="Macnee N."/>
            <person name="Campin R."/>
            <person name="McAtee P."/>
            <person name="Drummond R.S.M."/>
            <person name="Espley R.V."/>
            <person name="Ireland H.S."/>
            <person name="Wu R."/>
            <person name="Atkinson R.G."/>
            <person name="Karunairetnam S."/>
            <person name="Bulley S."/>
            <person name="Chunkath S."/>
            <person name="Hanley Z."/>
            <person name="Storey R."/>
            <person name="Thrimawithana A.H."/>
            <person name="Thomson S."/>
            <person name="David C."/>
            <person name="Testolin R."/>
            <person name="Huang H."/>
            <person name="Hellens R.P."/>
            <person name="Schaffer R.J."/>
        </authorList>
    </citation>
    <scope>NUCLEOTIDE SEQUENCE [LARGE SCALE GENOMIC DNA]</scope>
    <source>
        <strain evidence="12">cv. Red5</strain>
    </source>
</reference>
<comment type="similarity">
    <text evidence="6">Belongs to the TRAFAC class myosin-kinesin ATPase superfamily. Kinesin family. KIN-12 subfamily.</text>
</comment>
<dbReference type="OMA" id="TMMGEIN"/>
<dbReference type="STRING" id="1590841.A0A2R6PJH5"/>
<feature type="coiled-coil region" evidence="8">
    <location>
        <begin position="2146"/>
        <end position="2208"/>
    </location>
</feature>
<feature type="compositionally biased region" description="Polar residues" evidence="9">
    <location>
        <begin position="96"/>
        <end position="105"/>
    </location>
</feature>
<dbReference type="InterPro" id="IPR019821">
    <property type="entry name" value="Kinesin_motor_CS"/>
</dbReference>
<evidence type="ECO:0000256" key="9">
    <source>
        <dbReference type="SAM" id="MobiDB-lite"/>
    </source>
</evidence>
<feature type="region of interest" description="Disordered" evidence="9">
    <location>
        <begin position="114"/>
        <end position="136"/>
    </location>
</feature>
<keyword evidence="4 8" id="KW-0175">Coiled coil</keyword>
<dbReference type="Gramene" id="PSR92463">
    <property type="protein sequence ID" value="PSR92463"/>
    <property type="gene ID" value="CEY00_Acc27080"/>
</dbReference>
<feature type="binding site" evidence="7">
    <location>
        <begin position="252"/>
        <end position="259"/>
    </location>
    <ligand>
        <name>ATP</name>
        <dbReference type="ChEBI" id="CHEBI:30616"/>
    </ligand>
</feature>
<dbReference type="InterPro" id="IPR001752">
    <property type="entry name" value="Kinesin_motor_dom"/>
</dbReference>
<reference evidence="11 12" key="1">
    <citation type="submission" date="2017-07" db="EMBL/GenBank/DDBJ databases">
        <title>An improved, manually edited Actinidia chinensis var. chinensis (kiwifruit) genome highlights the challenges associated with draft genomes and gene prediction in plants.</title>
        <authorList>
            <person name="Pilkington S."/>
            <person name="Crowhurst R."/>
            <person name="Hilario E."/>
            <person name="Nardozza S."/>
            <person name="Fraser L."/>
            <person name="Peng Y."/>
            <person name="Gunaseelan K."/>
            <person name="Simpson R."/>
            <person name="Tahir J."/>
            <person name="Deroles S."/>
            <person name="Templeton K."/>
            <person name="Luo Z."/>
            <person name="Davy M."/>
            <person name="Cheng C."/>
            <person name="Mcneilage M."/>
            <person name="Scaglione D."/>
            <person name="Liu Y."/>
            <person name="Zhang Q."/>
            <person name="Datson P."/>
            <person name="De Silva N."/>
            <person name="Gardiner S."/>
            <person name="Bassett H."/>
            <person name="Chagne D."/>
            <person name="Mccallum J."/>
            <person name="Dzierzon H."/>
            <person name="Deng C."/>
            <person name="Wang Y.-Y."/>
            <person name="Barron N."/>
            <person name="Manako K."/>
            <person name="Bowen J."/>
            <person name="Foster T."/>
            <person name="Erridge Z."/>
            <person name="Tiffin H."/>
            <person name="Waite C."/>
            <person name="Davies K."/>
            <person name="Grierson E."/>
            <person name="Laing W."/>
            <person name="Kirk R."/>
            <person name="Chen X."/>
            <person name="Wood M."/>
            <person name="Montefiori M."/>
            <person name="Brummell D."/>
            <person name="Schwinn K."/>
            <person name="Catanach A."/>
            <person name="Fullerton C."/>
            <person name="Li D."/>
            <person name="Meiyalaghan S."/>
            <person name="Nieuwenhuizen N."/>
            <person name="Read N."/>
            <person name="Prakash R."/>
            <person name="Hunter D."/>
            <person name="Zhang H."/>
            <person name="Mckenzie M."/>
            <person name="Knabel M."/>
            <person name="Harris A."/>
            <person name="Allan A."/>
            <person name="Chen A."/>
            <person name="Janssen B."/>
            <person name="Plunkett B."/>
            <person name="Dwamena C."/>
            <person name="Voogd C."/>
            <person name="Leif D."/>
            <person name="Lafferty D."/>
            <person name="Souleyre E."/>
            <person name="Varkonyi-Gasic E."/>
            <person name="Gambi F."/>
            <person name="Hanley J."/>
            <person name="Yao J.-L."/>
            <person name="Cheung J."/>
            <person name="David K."/>
            <person name="Warren B."/>
            <person name="Marsh K."/>
            <person name="Snowden K."/>
            <person name="Lin-Wang K."/>
            <person name="Brian L."/>
            <person name="Martinez-Sanchez M."/>
            <person name="Wang M."/>
            <person name="Ileperuma N."/>
            <person name="Macnee N."/>
            <person name="Campin R."/>
            <person name="Mcatee P."/>
            <person name="Drummond R."/>
            <person name="Espley R."/>
            <person name="Ireland H."/>
            <person name="Wu R."/>
            <person name="Atkinson R."/>
            <person name="Karunairetnam S."/>
            <person name="Bulley S."/>
            <person name="Chunkath S."/>
            <person name="Hanley Z."/>
            <person name="Storey R."/>
            <person name="Thrimawithana A."/>
            <person name="Thomson S."/>
            <person name="David C."/>
            <person name="Testolin R."/>
        </authorList>
    </citation>
    <scope>NUCLEOTIDE SEQUENCE [LARGE SCALE GENOMIC DNA]</scope>
    <source>
        <strain evidence="12">cv. Red5</strain>
        <tissue evidence="11">Young leaf</tissue>
    </source>
</reference>
<dbReference type="InParanoid" id="A0A2R6PJH5"/>
<evidence type="ECO:0000256" key="1">
    <source>
        <dbReference type="ARBA" id="ARBA00022701"/>
    </source>
</evidence>
<dbReference type="GO" id="GO:0008017">
    <property type="term" value="F:microtubule binding"/>
    <property type="evidence" value="ECO:0007669"/>
    <property type="project" value="InterPro"/>
</dbReference>
<feature type="region of interest" description="Disordered" evidence="9">
    <location>
        <begin position="2044"/>
        <end position="2065"/>
    </location>
</feature>
<feature type="coiled-coil region" evidence="8">
    <location>
        <begin position="1712"/>
        <end position="1859"/>
    </location>
</feature>
<keyword evidence="5 7" id="KW-0505">Motor protein</keyword>
<feature type="region of interest" description="Disordered" evidence="9">
    <location>
        <begin position="1"/>
        <end position="30"/>
    </location>
</feature>
<organism evidence="11 12">
    <name type="scientific">Actinidia chinensis var. chinensis</name>
    <name type="common">Chinese soft-hair kiwi</name>
    <dbReference type="NCBI Taxonomy" id="1590841"/>
    <lineage>
        <taxon>Eukaryota</taxon>
        <taxon>Viridiplantae</taxon>
        <taxon>Streptophyta</taxon>
        <taxon>Embryophyta</taxon>
        <taxon>Tracheophyta</taxon>
        <taxon>Spermatophyta</taxon>
        <taxon>Magnoliopsida</taxon>
        <taxon>eudicotyledons</taxon>
        <taxon>Gunneridae</taxon>
        <taxon>Pentapetalae</taxon>
        <taxon>asterids</taxon>
        <taxon>Ericales</taxon>
        <taxon>Actinidiaceae</taxon>
        <taxon>Actinidia</taxon>
    </lineage>
</organism>
<feature type="coiled-coil region" evidence="8">
    <location>
        <begin position="2078"/>
        <end position="2105"/>
    </location>
</feature>
<dbReference type="GO" id="GO:0005874">
    <property type="term" value="C:microtubule"/>
    <property type="evidence" value="ECO:0007669"/>
    <property type="project" value="UniProtKB-KW"/>
</dbReference>
<dbReference type="GO" id="GO:0007018">
    <property type="term" value="P:microtubule-based movement"/>
    <property type="evidence" value="ECO:0007669"/>
    <property type="project" value="InterPro"/>
</dbReference>
<dbReference type="CDD" id="cd01373">
    <property type="entry name" value="KISc_KLP2_like"/>
    <property type="match status" value="1"/>
</dbReference>
<dbReference type="InterPro" id="IPR027417">
    <property type="entry name" value="P-loop_NTPase"/>
</dbReference>
<feature type="domain" description="Kinesin motor" evidence="10">
    <location>
        <begin position="171"/>
        <end position="508"/>
    </location>
</feature>
<feature type="region of interest" description="Disordered" evidence="9">
    <location>
        <begin position="86"/>
        <end position="105"/>
    </location>
</feature>
<dbReference type="FunFam" id="3.40.850.10:FF:000033">
    <property type="entry name" value="Kinesin-like protein KIN-12E"/>
    <property type="match status" value="1"/>
</dbReference>
<keyword evidence="2 7" id="KW-0547">Nucleotide-binding</keyword>
<evidence type="ECO:0000256" key="5">
    <source>
        <dbReference type="ARBA" id="ARBA00023175"/>
    </source>
</evidence>
<protein>
    <submittedName>
        <fullName evidence="11">Kinesin-like protein</fullName>
    </submittedName>
</protein>
<dbReference type="PANTHER" id="PTHR37739">
    <property type="entry name" value="KINESIN-LIKE PROTEIN KIN-12D"/>
    <property type="match status" value="1"/>
</dbReference>
<evidence type="ECO:0000313" key="12">
    <source>
        <dbReference type="Proteomes" id="UP000241394"/>
    </source>
</evidence>
<dbReference type="GO" id="GO:0005524">
    <property type="term" value="F:ATP binding"/>
    <property type="evidence" value="ECO:0007669"/>
    <property type="project" value="UniProtKB-UniRule"/>
</dbReference>